<dbReference type="InterPro" id="IPR052337">
    <property type="entry name" value="SAT4-like"/>
</dbReference>
<name>A0AAJ0AL73_9PEZI</name>
<dbReference type="PANTHER" id="PTHR33048:SF108">
    <property type="entry name" value="INTEGRAL MEMBRANE PROTEIN"/>
    <property type="match status" value="1"/>
</dbReference>
<evidence type="ECO:0000256" key="2">
    <source>
        <dbReference type="ARBA" id="ARBA00022692"/>
    </source>
</evidence>
<evidence type="ECO:0000256" key="5">
    <source>
        <dbReference type="ARBA" id="ARBA00038359"/>
    </source>
</evidence>
<evidence type="ECO:0000313" key="8">
    <source>
        <dbReference type="EMBL" id="KAK1675945.1"/>
    </source>
</evidence>
<evidence type="ECO:0000256" key="6">
    <source>
        <dbReference type="SAM" id="Phobius"/>
    </source>
</evidence>
<feature type="domain" description="Rhodopsin" evidence="7">
    <location>
        <begin position="156"/>
        <end position="393"/>
    </location>
</feature>
<comment type="similarity">
    <text evidence="5">Belongs to the SAT4 family.</text>
</comment>
<dbReference type="Proteomes" id="UP001224890">
    <property type="component" value="Unassembled WGS sequence"/>
</dbReference>
<evidence type="ECO:0000256" key="4">
    <source>
        <dbReference type="ARBA" id="ARBA00023136"/>
    </source>
</evidence>
<feature type="transmembrane region" description="Helical" evidence="6">
    <location>
        <begin position="140"/>
        <end position="160"/>
    </location>
</feature>
<evidence type="ECO:0000256" key="1">
    <source>
        <dbReference type="ARBA" id="ARBA00004141"/>
    </source>
</evidence>
<dbReference type="RefSeq" id="XP_060429948.1">
    <property type="nucleotide sequence ID" value="XM_060578293.1"/>
</dbReference>
<dbReference type="InterPro" id="IPR049326">
    <property type="entry name" value="Rhodopsin_dom_fungi"/>
</dbReference>
<keyword evidence="3 6" id="KW-1133">Transmembrane helix</keyword>
<comment type="subcellular location">
    <subcellularLocation>
        <location evidence="1">Membrane</location>
        <topology evidence="1">Multi-pass membrane protein</topology>
    </subcellularLocation>
</comment>
<dbReference type="GeneID" id="85462819"/>
<organism evidence="8 9">
    <name type="scientific">Colletotrichum godetiae</name>
    <dbReference type="NCBI Taxonomy" id="1209918"/>
    <lineage>
        <taxon>Eukaryota</taxon>
        <taxon>Fungi</taxon>
        <taxon>Dikarya</taxon>
        <taxon>Ascomycota</taxon>
        <taxon>Pezizomycotina</taxon>
        <taxon>Sordariomycetes</taxon>
        <taxon>Hypocreomycetidae</taxon>
        <taxon>Glomerellales</taxon>
        <taxon>Glomerellaceae</taxon>
        <taxon>Colletotrichum</taxon>
        <taxon>Colletotrichum acutatum species complex</taxon>
    </lineage>
</organism>
<dbReference type="EMBL" id="JAHMHR010000019">
    <property type="protein sequence ID" value="KAK1675945.1"/>
    <property type="molecule type" value="Genomic_DNA"/>
</dbReference>
<reference evidence="8" key="1">
    <citation type="submission" date="2021-06" db="EMBL/GenBank/DDBJ databases">
        <title>Comparative genomics, transcriptomics and evolutionary studies reveal genomic signatures of adaptation to plant cell wall in hemibiotrophic fungi.</title>
        <authorList>
            <consortium name="DOE Joint Genome Institute"/>
            <person name="Baroncelli R."/>
            <person name="Diaz J.F."/>
            <person name="Benocci T."/>
            <person name="Peng M."/>
            <person name="Battaglia E."/>
            <person name="Haridas S."/>
            <person name="Andreopoulos W."/>
            <person name="Labutti K."/>
            <person name="Pangilinan J."/>
            <person name="Floch G.L."/>
            <person name="Makela M.R."/>
            <person name="Henrissat B."/>
            <person name="Grigoriev I.V."/>
            <person name="Crouch J.A."/>
            <person name="De Vries R.P."/>
            <person name="Sukno S.A."/>
            <person name="Thon M.R."/>
        </authorList>
    </citation>
    <scope>NUCLEOTIDE SEQUENCE</scope>
    <source>
        <strain evidence="8">CBS 193.32</strain>
    </source>
</reference>
<feature type="transmembrane region" description="Helical" evidence="6">
    <location>
        <begin position="249"/>
        <end position="273"/>
    </location>
</feature>
<keyword evidence="4 6" id="KW-0472">Membrane</keyword>
<feature type="transmembrane region" description="Helical" evidence="6">
    <location>
        <begin position="172"/>
        <end position="192"/>
    </location>
</feature>
<feature type="transmembrane region" description="Helical" evidence="6">
    <location>
        <begin position="293"/>
        <end position="319"/>
    </location>
</feature>
<feature type="transmembrane region" description="Helical" evidence="6">
    <location>
        <begin position="331"/>
        <end position="353"/>
    </location>
</feature>
<keyword evidence="2 6" id="KW-0812">Transmembrane</keyword>
<dbReference type="AlphaFoldDB" id="A0AAJ0AL73"/>
<accession>A0AAJ0AL73</accession>
<protein>
    <recommendedName>
        <fullName evidence="7">Rhodopsin domain-containing protein</fullName>
    </recommendedName>
</protein>
<dbReference type="Pfam" id="PF20684">
    <property type="entry name" value="Fung_rhodopsin"/>
    <property type="match status" value="1"/>
</dbReference>
<keyword evidence="9" id="KW-1185">Reference proteome</keyword>
<sequence length="517" mass="57314">MSHRDYGIKVPIYDSRQMLRIERPLRPTAQFIHVSQSEAGIAWLGGNQSQCLKRLVVAISSHDLVGDKFGSVRPNNRLIIYGEDYDLPRTEPTPPTYPAGLPTFPGRRCEMSDKEGAAPPPEGVLPDFQHPRDVLHTINLVSQILSIVSVSIFMMLRIYAKTLIAPPFYLDDWMAVVAWILSIGYSSTGLVMHRYGGGFHIYEISKDNFVGFLKGLYADTLVYGPNSYFTKLALLLIVIRVFRLNKKTIIGTYAVIVFMTGYYVPVLFLKTFICHPIAGYWDSTLNATCLNQRAIFVADTAVSAITDTAVLCIPIPVALSLRMSWTKRLKVILMLSAGGIATAASIVRMILVIQLQRSDDEPVDFIRFNLLGTAEVSIGMICACLPALNVLFMRGFSGSAESTRNTGQSSKKYFELKFLMGSKLQTQNLTAINTTGTTGPVFVSTSTEGMAPKHRDSIFPIERMSRVTLARQGDVERGIWSDEWYTKVTASPFSEPGSPDWARKGSVGFMETITELG</sequence>
<dbReference type="GO" id="GO:0016020">
    <property type="term" value="C:membrane"/>
    <property type="evidence" value="ECO:0007669"/>
    <property type="project" value="UniProtKB-SubCell"/>
</dbReference>
<comment type="caution">
    <text evidence="8">The sequence shown here is derived from an EMBL/GenBank/DDBJ whole genome shotgun (WGS) entry which is preliminary data.</text>
</comment>
<proteinExistence type="inferred from homology"/>
<dbReference type="PANTHER" id="PTHR33048">
    <property type="entry name" value="PTH11-LIKE INTEGRAL MEMBRANE PROTEIN (AFU_ORTHOLOGUE AFUA_5G11245)"/>
    <property type="match status" value="1"/>
</dbReference>
<feature type="transmembrane region" description="Helical" evidence="6">
    <location>
        <begin position="365"/>
        <end position="392"/>
    </location>
</feature>
<gene>
    <name evidence="8" type="ORF">BDP55DRAFT_715163</name>
</gene>
<evidence type="ECO:0000313" key="9">
    <source>
        <dbReference type="Proteomes" id="UP001224890"/>
    </source>
</evidence>
<evidence type="ECO:0000256" key="3">
    <source>
        <dbReference type="ARBA" id="ARBA00022989"/>
    </source>
</evidence>
<evidence type="ECO:0000259" key="7">
    <source>
        <dbReference type="Pfam" id="PF20684"/>
    </source>
</evidence>